<evidence type="ECO:0000313" key="28">
    <source>
        <dbReference type="Proteomes" id="UP000265618"/>
    </source>
</evidence>
<evidence type="ECO:0000256" key="22">
    <source>
        <dbReference type="ARBA" id="ARBA00045018"/>
    </source>
</evidence>
<accession>A0A9K3D1R3</accession>
<proteinExistence type="inferred from homology"/>
<comment type="catalytic activity">
    <reaction evidence="16">
        <text>L-lysyl-L-lysine(out) = L-lysyl-L-lysine(in)</text>
        <dbReference type="Rhea" id="RHEA:79403"/>
        <dbReference type="ChEBI" id="CHEBI:229956"/>
    </reaction>
</comment>
<comment type="catalytic activity">
    <reaction evidence="10">
        <text>L-alpha-aminoacyl-L-arginine(out) = L-alpha-aminoacyl-L-arginine(in)</text>
        <dbReference type="Rhea" id="RHEA:79367"/>
        <dbReference type="ChEBI" id="CHEBI:229968"/>
    </reaction>
</comment>
<evidence type="ECO:0000256" key="21">
    <source>
        <dbReference type="ARBA" id="ARBA00044985"/>
    </source>
</evidence>
<comment type="catalytic activity">
    <reaction evidence="9">
        <text>L-histidyl-glycine(out) = L-histidyl-glycine(in)</text>
        <dbReference type="Rhea" id="RHEA:79395"/>
        <dbReference type="ChEBI" id="CHEBI:229957"/>
    </reaction>
</comment>
<feature type="transmembrane region" description="Helical" evidence="25">
    <location>
        <begin position="291"/>
        <end position="312"/>
    </location>
</feature>
<dbReference type="Pfam" id="PF07690">
    <property type="entry name" value="MFS_1"/>
    <property type="match status" value="1"/>
</dbReference>
<feature type="transmembrane region" description="Helical" evidence="25">
    <location>
        <begin position="318"/>
        <end position="340"/>
    </location>
</feature>
<dbReference type="PANTHER" id="PTHR23512">
    <property type="entry name" value="MAJOR FACILITATOR SUPERFAMILY DOMAIN-CONTAINING PROTEIN 1"/>
    <property type="match status" value="1"/>
</dbReference>
<evidence type="ECO:0000313" key="27">
    <source>
        <dbReference type="EMBL" id="GIQ86587.1"/>
    </source>
</evidence>
<dbReference type="PANTHER" id="PTHR23512:SF3">
    <property type="entry name" value="MAJOR FACILITATOR SUPERFAMILY DOMAIN-CONTAINING PROTEIN 1"/>
    <property type="match status" value="1"/>
</dbReference>
<comment type="catalytic activity">
    <reaction evidence="8">
        <text>L-lysyl-L-alanine(out) = L-lysyl-L-alanine(in)</text>
        <dbReference type="Rhea" id="RHEA:79399"/>
        <dbReference type="ChEBI" id="CHEBI:229954"/>
    </reaction>
</comment>
<dbReference type="AlphaFoldDB" id="A0A9K3D1R3"/>
<keyword evidence="3" id="KW-0813">Transport</keyword>
<keyword evidence="5 25" id="KW-1133">Transmembrane helix</keyword>
<comment type="catalytic activity">
    <reaction evidence="12">
        <text>L-lysyl-L-alpha-amino acid(out) = L-lysyl-L-alpha-amino acid(in)</text>
        <dbReference type="Rhea" id="RHEA:79387"/>
        <dbReference type="ChEBI" id="CHEBI:229965"/>
    </reaction>
</comment>
<gene>
    <name evidence="27" type="ORF">KIPB_008467</name>
</gene>
<feature type="non-terminal residue" evidence="27">
    <location>
        <position position="1"/>
    </location>
</feature>
<feature type="domain" description="Major facilitator superfamily (MFS) profile" evidence="26">
    <location>
        <begin position="1"/>
        <end position="411"/>
    </location>
</feature>
<comment type="catalytic activity">
    <reaction evidence="19">
        <text>L-alanyl-L-lysine(out) = L-alanyl-L-lysine(in)</text>
        <dbReference type="Rhea" id="RHEA:79415"/>
        <dbReference type="ChEBI" id="CHEBI:192470"/>
    </reaction>
</comment>
<comment type="subcellular location">
    <subcellularLocation>
        <location evidence="1">Lysosome membrane</location>
        <topology evidence="1">Multi-pass membrane protein</topology>
    </subcellularLocation>
</comment>
<dbReference type="Proteomes" id="UP000265618">
    <property type="component" value="Unassembled WGS sequence"/>
</dbReference>
<comment type="catalytic activity">
    <reaction evidence="17">
        <text>L-arginyl-glycine(out) = L-arginyl-glycine(in)</text>
        <dbReference type="Rhea" id="RHEA:79391"/>
        <dbReference type="ChEBI" id="CHEBI:229955"/>
    </reaction>
</comment>
<comment type="function">
    <text evidence="23">Lysosomal dipeptide uniporter that selectively exports lysine, arginine or histidine-containing dipeptides with a net positive charge from the lysosome lumen into the cytosol. Could play a role in a specific type of protein O-glycosylation indirectly regulating macrophages migration and tissue invasion. Also essential for liver homeostasis.</text>
</comment>
<evidence type="ECO:0000256" key="23">
    <source>
        <dbReference type="ARBA" id="ARBA00045709"/>
    </source>
</evidence>
<evidence type="ECO:0000256" key="6">
    <source>
        <dbReference type="ARBA" id="ARBA00023136"/>
    </source>
</evidence>
<keyword evidence="28" id="KW-1185">Reference proteome</keyword>
<feature type="transmembrane region" description="Helical" evidence="25">
    <location>
        <begin position="225"/>
        <end position="249"/>
    </location>
</feature>
<evidence type="ECO:0000256" key="20">
    <source>
        <dbReference type="ARBA" id="ARBA00044924"/>
    </source>
</evidence>
<evidence type="ECO:0000256" key="12">
    <source>
        <dbReference type="ARBA" id="ARBA00044891"/>
    </source>
</evidence>
<comment type="catalytic activity">
    <reaction evidence="11">
        <text>L-alpha-aminoacyl-L-histidine(out) = L-alpha-aminoacyl-L-histidine(in)</text>
        <dbReference type="Rhea" id="RHEA:79375"/>
        <dbReference type="ChEBI" id="CHEBI:229967"/>
    </reaction>
</comment>
<evidence type="ECO:0000256" key="16">
    <source>
        <dbReference type="ARBA" id="ARBA00044900"/>
    </source>
</evidence>
<evidence type="ECO:0000256" key="24">
    <source>
        <dbReference type="ARBA" id="ARBA00046376"/>
    </source>
</evidence>
<evidence type="ECO:0000256" key="25">
    <source>
        <dbReference type="SAM" id="Phobius"/>
    </source>
</evidence>
<dbReference type="OrthoDB" id="424834at2759"/>
<evidence type="ECO:0000256" key="19">
    <source>
        <dbReference type="ARBA" id="ARBA00044919"/>
    </source>
</evidence>
<comment type="catalytic activity">
    <reaction evidence="13">
        <text>L-alpha-aminoacyl-L-lysine(out) = L-alpha-aminoacyl-L-lysine(in)</text>
        <dbReference type="Rhea" id="RHEA:79383"/>
        <dbReference type="ChEBI" id="CHEBI:229966"/>
    </reaction>
</comment>
<comment type="catalytic activity">
    <reaction evidence="18">
        <text>L-histidyl-L-alpha-amino acid(out) = L-histidyl-L-alpha-amino acid(in)</text>
        <dbReference type="Rhea" id="RHEA:79379"/>
        <dbReference type="ChEBI" id="CHEBI:229964"/>
    </reaction>
</comment>
<comment type="similarity">
    <text evidence="2">Belongs to the major facilitator superfamily.</text>
</comment>
<feature type="transmembrane region" description="Helical" evidence="25">
    <location>
        <begin position="49"/>
        <end position="66"/>
    </location>
</feature>
<evidence type="ECO:0000256" key="7">
    <source>
        <dbReference type="ARBA" id="ARBA00023228"/>
    </source>
</evidence>
<dbReference type="GO" id="GO:0022857">
    <property type="term" value="F:transmembrane transporter activity"/>
    <property type="evidence" value="ECO:0007669"/>
    <property type="project" value="InterPro"/>
</dbReference>
<evidence type="ECO:0000256" key="8">
    <source>
        <dbReference type="ARBA" id="ARBA00044876"/>
    </source>
</evidence>
<dbReference type="InterPro" id="IPR020846">
    <property type="entry name" value="MFS_dom"/>
</dbReference>
<comment type="catalytic activity">
    <reaction evidence="14">
        <text>L-aspartyl-L-lysine(out) = L-aspartyl-L-lysine(in)</text>
        <dbReference type="Rhea" id="RHEA:79411"/>
        <dbReference type="ChEBI" id="CHEBI:229953"/>
    </reaction>
</comment>
<feature type="transmembrane region" description="Helical" evidence="25">
    <location>
        <begin position="382"/>
        <end position="404"/>
    </location>
</feature>
<organism evidence="27 28">
    <name type="scientific">Kipferlia bialata</name>
    <dbReference type="NCBI Taxonomy" id="797122"/>
    <lineage>
        <taxon>Eukaryota</taxon>
        <taxon>Metamonada</taxon>
        <taxon>Carpediemonas-like organisms</taxon>
        <taxon>Kipferlia</taxon>
    </lineage>
</organism>
<evidence type="ECO:0000256" key="15">
    <source>
        <dbReference type="ARBA" id="ARBA00044899"/>
    </source>
</evidence>
<protein>
    <recommendedName>
        <fullName evidence="21">Lysosomal dipeptide transporter MFSD1</fullName>
    </recommendedName>
    <alternativeName>
        <fullName evidence="22">Major facilitator superfamily domain-containing protein 1</fullName>
    </alternativeName>
</protein>
<feature type="transmembrane region" description="Helical" evidence="25">
    <location>
        <begin position="352"/>
        <end position="376"/>
    </location>
</feature>
<evidence type="ECO:0000256" key="13">
    <source>
        <dbReference type="ARBA" id="ARBA00044893"/>
    </source>
</evidence>
<sequence length="447" mass="47490">MESQLEADYDMDTDQYLRLFSVYNAASAGMPFLFGILGDKIGPSRAATLSALINLIGSLMVALSTASKSYPLLFLGRLVFGISGEACTCLNDTVIGKWFRSSMMSTAYAVTLTVSRLASIVTMWVSPRITDLQDGNTSDALWLSALVSVCGLGGALGMLRVDGWGDAYKSLWRRGGGSAAMVSMDTDGDRDMVAEGVTGGEEGGTKEVTKKTATLRELLSLPIEIYACALGISAYYGGSFPFIKIAAGLLTWKYGYDQTKASTYASMILVVSMISAPFLGPMIDRLGHRPLIFMAAPVTSIVAYLLIGYAPASELLPPSVLLGVIGVGISVCASTLWSCVPLVCEPDRLGTAIGITCCLQNLSMMCVTLVLGWILGEDEDNYPASCLCLMVCNGVALLAGAYIMSVDKRHLLGLLATPAAKTRARIDALMVHRRGMARGVVPPRLTV</sequence>
<dbReference type="InterPro" id="IPR052187">
    <property type="entry name" value="MFSD1"/>
</dbReference>
<evidence type="ECO:0000256" key="17">
    <source>
        <dbReference type="ARBA" id="ARBA00044903"/>
    </source>
</evidence>
<evidence type="ECO:0000256" key="5">
    <source>
        <dbReference type="ARBA" id="ARBA00022989"/>
    </source>
</evidence>
<evidence type="ECO:0000256" key="10">
    <source>
        <dbReference type="ARBA" id="ARBA00044881"/>
    </source>
</evidence>
<feature type="transmembrane region" description="Helical" evidence="25">
    <location>
        <begin position="106"/>
        <end position="125"/>
    </location>
</feature>
<evidence type="ECO:0000256" key="3">
    <source>
        <dbReference type="ARBA" id="ARBA00022448"/>
    </source>
</evidence>
<comment type="subunit">
    <text evidence="24">Homodimer. Interacts with lysosomal protein GLMP (via lumenal domain); the interaction starts while both proteins are still in the endoplasmic reticulum and is required for stabilization of MFSD1 in lysosomes but has no direct effect on its targeting to lysosomes or transporter activity.</text>
</comment>
<keyword evidence="6 25" id="KW-0472">Membrane</keyword>
<dbReference type="PROSITE" id="PS50850">
    <property type="entry name" value="MFS"/>
    <property type="match status" value="1"/>
</dbReference>
<dbReference type="InterPro" id="IPR011701">
    <property type="entry name" value="MFS"/>
</dbReference>
<comment type="catalytic activity">
    <reaction evidence="20">
        <text>L-lysyl-glycine(out) = L-lysyl-glycine(in)</text>
        <dbReference type="Rhea" id="RHEA:79407"/>
        <dbReference type="ChEBI" id="CHEBI:191202"/>
    </reaction>
</comment>
<keyword evidence="7" id="KW-0458">Lysosome</keyword>
<feature type="transmembrane region" description="Helical" evidence="25">
    <location>
        <begin position="140"/>
        <end position="159"/>
    </location>
</feature>
<evidence type="ECO:0000256" key="2">
    <source>
        <dbReference type="ARBA" id="ARBA00008335"/>
    </source>
</evidence>
<evidence type="ECO:0000256" key="14">
    <source>
        <dbReference type="ARBA" id="ARBA00044898"/>
    </source>
</evidence>
<feature type="transmembrane region" description="Helical" evidence="25">
    <location>
        <begin position="72"/>
        <end position="94"/>
    </location>
</feature>
<evidence type="ECO:0000256" key="9">
    <source>
        <dbReference type="ARBA" id="ARBA00044878"/>
    </source>
</evidence>
<evidence type="ECO:0000256" key="1">
    <source>
        <dbReference type="ARBA" id="ARBA00004155"/>
    </source>
</evidence>
<evidence type="ECO:0000259" key="26">
    <source>
        <dbReference type="PROSITE" id="PS50850"/>
    </source>
</evidence>
<keyword evidence="4 25" id="KW-0812">Transmembrane</keyword>
<comment type="caution">
    <text evidence="27">The sequence shown here is derived from an EMBL/GenBank/DDBJ whole genome shotgun (WGS) entry which is preliminary data.</text>
</comment>
<dbReference type="EMBL" id="BDIP01002632">
    <property type="protein sequence ID" value="GIQ86587.1"/>
    <property type="molecule type" value="Genomic_DNA"/>
</dbReference>
<dbReference type="Gene3D" id="1.20.1250.20">
    <property type="entry name" value="MFS general substrate transporter like domains"/>
    <property type="match status" value="2"/>
</dbReference>
<dbReference type="InterPro" id="IPR036259">
    <property type="entry name" value="MFS_trans_sf"/>
</dbReference>
<feature type="transmembrane region" description="Helical" evidence="25">
    <location>
        <begin position="261"/>
        <end position="279"/>
    </location>
</feature>
<dbReference type="GO" id="GO:0005765">
    <property type="term" value="C:lysosomal membrane"/>
    <property type="evidence" value="ECO:0007669"/>
    <property type="project" value="UniProtKB-SubCell"/>
</dbReference>
<reference evidence="27 28" key="1">
    <citation type="journal article" date="2018" name="PLoS ONE">
        <title>The draft genome of Kipferlia bialata reveals reductive genome evolution in fornicate parasites.</title>
        <authorList>
            <person name="Tanifuji G."/>
            <person name="Takabayashi S."/>
            <person name="Kume K."/>
            <person name="Takagi M."/>
            <person name="Nakayama T."/>
            <person name="Kamikawa R."/>
            <person name="Inagaki Y."/>
            <person name="Hashimoto T."/>
        </authorList>
    </citation>
    <scope>NUCLEOTIDE SEQUENCE [LARGE SCALE GENOMIC DNA]</scope>
    <source>
        <strain evidence="27">NY0173</strain>
    </source>
</reference>
<evidence type="ECO:0000256" key="11">
    <source>
        <dbReference type="ARBA" id="ARBA00044884"/>
    </source>
</evidence>
<name>A0A9K3D1R3_9EUKA</name>
<feature type="transmembrane region" description="Helical" evidence="25">
    <location>
        <begin position="20"/>
        <end position="37"/>
    </location>
</feature>
<evidence type="ECO:0000256" key="18">
    <source>
        <dbReference type="ARBA" id="ARBA00044912"/>
    </source>
</evidence>
<evidence type="ECO:0000256" key="4">
    <source>
        <dbReference type="ARBA" id="ARBA00022692"/>
    </source>
</evidence>
<comment type="catalytic activity">
    <reaction evidence="15">
        <text>L-arginyl-L-alpha-amino acid(out) = L-arginyl-L-alpha-amino acid(in)</text>
        <dbReference type="Rhea" id="RHEA:79371"/>
        <dbReference type="ChEBI" id="CHEBI:84315"/>
    </reaction>
</comment>
<dbReference type="SUPFAM" id="SSF103473">
    <property type="entry name" value="MFS general substrate transporter"/>
    <property type="match status" value="1"/>
</dbReference>